<name>A0A8J2YKD7_9BACL</name>
<dbReference type="FunFam" id="3.40.47.10:FF:000010">
    <property type="entry name" value="Acetyl-CoA acetyltransferase (Thiolase)"/>
    <property type="match status" value="1"/>
</dbReference>
<evidence type="ECO:0000313" key="10">
    <source>
        <dbReference type="EMBL" id="GGE48342.1"/>
    </source>
</evidence>
<dbReference type="Pfam" id="PF00108">
    <property type="entry name" value="Thiolase_N"/>
    <property type="match status" value="1"/>
</dbReference>
<dbReference type="EC" id="2.3.1.16" evidence="5"/>
<protein>
    <recommendedName>
        <fullName evidence="5">acetyl-CoA C-acyltransferase</fullName>
        <ecNumber evidence="5">2.3.1.16</ecNumber>
    </recommendedName>
</protein>
<dbReference type="GO" id="GO:0003988">
    <property type="term" value="F:acetyl-CoA C-acyltransferase activity"/>
    <property type="evidence" value="ECO:0007669"/>
    <property type="project" value="UniProtKB-EC"/>
</dbReference>
<keyword evidence="4 7" id="KW-0012">Acyltransferase</keyword>
<dbReference type="InterPro" id="IPR020615">
    <property type="entry name" value="Thiolase_acyl_enz_int_AS"/>
</dbReference>
<comment type="caution">
    <text evidence="10">The sequence shown here is derived from an EMBL/GenBank/DDBJ whole genome shotgun (WGS) entry which is preliminary data.</text>
</comment>
<dbReference type="PIRSF" id="PIRSF000429">
    <property type="entry name" value="Ac-CoA_Ac_transf"/>
    <property type="match status" value="1"/>
</dbReference>
<feature type="active site" description="Proton acceptor" evidence="6">
    <location>
        <position position="376"/>
    </location>
</feature>
<evidence type="ECO:0000259" key="9">
    <source>
        <dbReference type="Pfam" id="PF02803"/>
    </source>
</evidence>
<evidence type="ECO:0000256" key="3">
    <source>
        <dbReference type="ARBA" id="ARBA00022679"/>
    </source>
</evidence>
<dbReference type="Proteomes" id="UP000628775">
    <property type="component" value="Unassembled WGS sequence"/>
</dbReference>
<dbReference type="PROSITE" id="PS00099">
    <property type="entry name" value="THIOLASE_3"/>
    <property type="match status" value="1"/>
</dbReference>
<dbReference type="InterPro" id="IPR016039">
    <property type="entry name" value="Thiolase-like"/>
</dbReference>
<evidence type="ECO:0000313" key="11">
    <source>
        <dbReference type="Proteomes" id="UP000628775"/>
    </source>
</evidence>
<feature type="domain" description="Thiolase N-terminal" evidence="8">
    <location>
        <begin position="5"/>
        <end position="259"/>
    </location>
</feature>
<dbReference type="Gene3D" id="3.40.47.10">
    <property type="match status" value="1"/>
</dbReference>
<accession>A0A8J2YKD7</accession>
<dbReference type="InterPro" id="IPR020616">
    <property type="entry name" value="Thiolase_N"/>
</dbReference>
<gene>
    <name evidence="10" type="ORF">GCM10011391_28930</name>
</gene>
<dbReference type="PROSITE" id="PS00737">
    <property type="entry name" value="THIOLASE_2"/>
    <property type="match status" value="1"/>
</dbReference>
<dbReference type="NCBIfam" id="TIGR01930">
    <property type="entry name" value="AcCoA-C-Actrans"/>
    <property type="match status" value="1"/>
</dbReference>
<dbReference type="InterPro" id="IPR020613">
    <property type="entry name" value="Thiolase_CS"/>
</dbReference>
<dbReference type="NCBIfam" id="NF005805">
    <property type="entry name" value="PRK07661.1"/>
    <property type="match status" value="1"/>
</dbReference>
<reference evidence="10" key="2">
    <citation type="submission" date="2020-09" db="EMBL/GenBank/DDBJ databases">
        <authorList>
            <person name="Sun Q."/>
            <person name="Zhou Y."/>
        </authorList>
    </citation>
    <scope>NUCLEOTIDE SEQUENCE</scope>
    <source>
        <strain evidence="10">CGMCC 1.15371</strain>
    </source>
</reference>
<evidence type="ECO:0000256" key="4">
    <source>
        <dbReference type="ARBA" id="ARBA00023315"/>
    </source>
</evidence>
<feature type="active site" description="Proton acceptor" evidence="6">
    <location>
        <position position="346"/>
    </location>
</feature>
<evidence type="ECO:0000256" key="2">
    <source>
        <dbReference type="ARBA" id="ARBA00010982"/>
    </source>
</evidence>
<feature type="active site" description="Acyl-thioester intermediate" evidence="6">
    <location>
        <position position="89"/>
    </location>
</feature>
<dbReference type="SUPFAM" id="SSF53901">
    <property type="entry name" value="Thiolase-like"/>
    <property type="match status" value="2"/>
</dbReference>
<keyword evidence="11" id="KW-1185">Reference proteome</keyword>
<dbReference type="GO" id="GO:0005737">
    <property type="term" value="C:cytoplasm"/>
    <property type="evidence" value="ECO:0007669"/>
    <property type="project" value="UniProtKB-ARBA"/>
</dbReference>
<organism evidence="10 11">
    <name type="scientific">Pullulanibacillus camelliae</name>
    <dbReference type="NCBI Taxonomy" id="1707096"/>
    <lineage>
        <taxon>Bacteria</taxon>
        <taxon>Bacillati</taxon>
        <taxon>Bacillota</taxon>
        <taxon>Bacilli</taxon>
        <taxon>Bacillales</taxon>
        <taxon>Sporolactobacillaceae</taxon>
        <taxon>Pullulanibacillus</taxon>
    </lineage>
</organism>
<dbReference type="GO" id="GO:0006635">
    <property type="term" value="P:fatty acid beta-oxidation"/>
    <property type="evidence" value="ECO:0007669"/>
    <property type="project" value="TreeGrafter"/>
</dbReference>
<dbReference type="PANTHER" id="PTHR43853">
    <property type="entry name" value="3-KETOACYL-COA THIOLASE, PEROXISOMAL"/>
    <property type="match status" value="1"/>
</dbReference>
<dbReference type="InterPro" id="IPR020617">
    <property type="entry name" value="Thiolase_C"/>
</dbReference>
<dbReference type="RefSeq" id="WP_188695627.1">
    <property type="nucleotide sequence ID" value="NZ_BMIR01000015.1"/>
</dbReference>
<evidence type="ECO:0000256" key="7">
    <source>
        <dbReference type="RuleBase" id="RU003557"/>
    </source>
</evidence>
<comment type="pathway">
    <text evidence="1">Lipid metabolism.</text>
</comment>
<dbReference type="Pfam" id="PF02803">
    <property type="entry name" value="Thiolase_C"/>
    <property type="match status" value="1"/>
</dbReference>
<feature type="domain" description="Thiolase C-terminal" evidence="9">
    <location>
        <begin position="268"/>
        <end position="388"/>
    </location>
</feature>
<dbReference type="PROSITE" id="PS00098">
    <property type="entry name" value="THIOLASE_1"/>
    <property type="match status" value="1"/>
</dbReference>
<dbReference type="InterPro" id="IPR050215">
    <property type="entry name" value="Thiolase-like_sf_Thiolase"/>
</dbReference>
<evidence type="ECO:0000259" key="8">
    <source>
        <dbReference type="Pfam" id="PF00108"/>
    </source>
</evidence>
<comment type="similarity">
    <text evidence="2 7">Belongs to the thiolase-like superfamily. Thiolase family.</text>
</comment>
<dbReference type="AlphaFoldDB" id="A0A8J2YKD7"/>
<reference evidence="10" key="1">
    <citation type="journal article" date="2014" name="Int. J. Syst. Evol. Microbiol.">
        <title>Complete genome sequence of Corynebacterium casei LMG S-19264T (=DSM 44701T), isolated from a smear-ripened cheese.</title>
        <authorList>
            <consortium name="US DOE Joint Genome Institute (JGI-PGF)"/>
            <person name="Walter F."/>
            <person name="Albersmeier A."/>
            <person name="Kalinowski J."/>
            <person name="Ruckert C."/>
        </authorList>
    </citation>
    <scope>NUCLEOTIDE SEQUENCE</scope>
    <source>
        <strain evidence="10">CGMCC 1.15371</strain>
    </source>
</reference>
<proteinExistence type="inferred from homology"/>
<dbReference type="EMBL" id="BMIR01000015">
    <property type="protein sequence ID" value="GGE48342.1"/>
    <property type="molecule type" value="Genomic_DNA"/>
</dbReference>
<dbReference type="CDD" id="cd00751">
    <property type="entry name" value="thiolase"/>
    <property type="match status" value="1"/>
</dbReference>
<evidence type="ECO:0000256" key="6">
    <source>
        <dbReference type="PIRSR" id="PIRSR000429-1"/>
    </source>
</evidence>
<dbReference type="GO" id="GO:0010124">
    <property type="term" value="P:phenylacetate catabolic process"/>
    <property type="evidence" value="ECO:0007669"/>
    <property type="project" value="TreeGrafter"/>
</dbReference>
<dbReference type="InterPro" id="IPR002155">
    <property type="entry name" value="Thiolase"/>
</dbReference>
<keyword evidence="3 7" id="KW-0808">Transferase</keyword>
<evidence type="ECO:0000256" key="5">
    <source>
        <dbReference type="ARBA" id="ARBA00024073"/>
    </source>
</evidence>
<sequence length="390" mass="40912">MKEAVIVAGARTPVGKANKGSLATVRPDDLGALVVKETLKRSGYEGEIDDLIIGCAMPEAEQGLNVARQIGALAGLPESTPAVTVNRYCSSGLQTIAYAAERIMLGQAEAILAGGVESMSMVPMGGHVVKPNKRLAETAPEYYMGMGHTAEAVAQQFGISRDEQDEFALRSHEKAAAALDTGKFNEEIVPVKVTASWVASDHKKHERTTIFKEDEGVRRDTSLEALSQLKPVFHVKGTVTAGNASQTSDGAAAVLVMDKEKAESEGFKPLAKFRSFAVAGVPPEIMGIGPVKAVPKALKLAGIALKDIGIVELNEAFASQAIQVIRSLEIDEAIVNVNGGAIALGHPLGCTGTKLTLSCVHEARRRGVQFGLVTMCIGGGMGAAGVFEIL</sequence>
<dbReference type="PANTHER" id="PTHR43853:SF21">
    <property type="entry name" value="STEROID 3-KETOACYL-COA THIOLASE"/>
    <property type="match status" value="1"/>
</dbReference>
<dbReference type="InterPro" id="IPR020610">
    <property type="entry name" value="Thiolase_AS"/>
</dbReference>
<evidence type="ECO:0000256" key="1">
    <source>
        <dbReference type="ARBA" id="ARBA00005189"/>
    </source>
</evidence>